<dbReference type="AlphaFoldDB" id="A0A7V7PLS6"/>
<dbReference type="InterPro" id="IPR013022">
    <property type="entry name" value="Xyl_isomerase-like_TIM-brl"/>
</dbReference>
<gene>
    <name evidence="2" type="ORF">F6X38_17895</name>
</gene>
<keyword evidence="2" id="KW-0413">Isomerase</keyword>
<dbReference type="SUPFAM" id="SSF51658">
    <property type="entry name" value="Xylose isomerase-like"/>
    <property type="match status" value="1"/>
</dbReference>
<proteinExistence type="predicted"/>
<dbReference type="InterPro" id="IPR050312">
    <property type="entry name" value="IolE/XylAMocC-like"/>
</dbReference>
<dbReference type="Proteomes" id="UP000432089">
    <property type="component" value="Unassembled WGS sequence"/>
</dbReference>
<dbReference type="PANTHER" id="PTHR12110">
    <property type="entry name" value="HYDROXYPYRUVATE ISOMERASE"/>
    <property type="match status" value="1"/>
</dbReference>
<name>A0A7V7PLS6_9HYPH</name>
<evidence type="ECO:0000313" key="3">
    <source>
        <dbReference type="Proteomes" id="UP000432089"/>
    </source>
</evidence>
<dbReference type="PANTHER" id="PTHR12110:SF41">
    <property type="entry name" value="INOSOSE DEHYDRATASE"/>
    <property type="match status" value="1"/>
</dbReference>
<dbReference type="RefSeq" id="WP_150972049.1">
    <property type="nucleotide sequence ID" value="NZ_VZDO01000016.1"/>
</dbReference>
<keyword evidence="3" id="KW-1185">Reference proteome</keyword>
<accession>A0A7V7PLS6</accession>
<reference evidence="2 3" key="1">
    <citation type="submission" date="2019-09" db="EMBL/GenBank/DDBJ databases">
        <title>YIM 132180 draft genome.</title>
        <authorList>
            <person name="Zhang K."/>
        </authorList>
    </citation>
    <scope>NUCLEOTIDE SEQUENCE [LARGE SCALE GENOMIC DNA]</scope>
    <source>
        <strain evidence="2 3">YIM 132180</strain>
    </source>
</reference>
<dbReference type="InterPro" id="IPR036237">
    <property type="entry name" value="Xyl_isomerase-like_sf"/>
</dbReference>
<dbReference type="GO" id="GO:0016853">
    <property type="term" value="F:isomerase activity"/>
    <property type="evidence" value="ECO:0007669"/>
    <property type="project" value="UniProtKB-KW"/>
</dbReference>
<feature type="domain" description="Xylose isomerase-like TIM barrel" evidence="1">
    <location>
        <begin position="23"/>
        <end position="249"/>
    </location>
</feature>
<dbReference type="Pfam" id="PF01261">
    <property type="entry name" value="AP_endonuc_2"/>
    <property type="match status" value="1"/>
</dbReference>
<dbReference type="EMBL" id="VZDO01000016">
    <property type="protein sequence ID" value="KAB0677547.1"/>
    <property type="molecule type" value="Genomic_DNA"/>
</dbReference>
<comment type="caution">
    <text evidence="2">The sequence shown here is derived from an EMBL/GenBank/DDBJ whole genome shotgun (WGS) entry which is preliminary data.</text>
</comment>
<evidence type="ECO:0000313" key="2">
    <source>
        <dbReference type="EMBL" id="KAB0677547.1"/>
    </source>
</evidence>
<sequence>MTAPTLSIQLYSLRSLGGLERQLDAAAAAGFRSVETIGSHLDDAGSLKRALAERGLDAPSGHVGIAALRQDAGRVAAAAGEVGITQLFMPAFPSDERSMDADGWTRAGAELGAIAETLQARGVALGYHNHHWEFARLEGGKRPLDCLFEGAKGSPLIWQADIAWIARGGEDAATWLAKYRSALASAHVKDQAPAGENEDEDGWCDVGAGTLDWPTLWEKAAADGAKLMVVEHDNPKDPAGFASRSFRYLERFERTG</sequence>
<protein>
    <submittedName>
        <fullName evidence="2">Sugar phosphate isomerase/epimerase</fullName>
    </submittedName>
</protein>
<evidence type="ECO:0000259" key="1">
    <source>
        <dbReference type="Pfam" id="PF01261"/>
    </source>
</evidence>
<dbReference type="Gene3D" id="3.20.20.150">
    <property type="entry name" value="Divalent-metal-dependent TIM barrel enzymes"/>
    <property type="match status" value="1"/>
</dbReference>
<organism evidence="2 3">
    <name type="scientific">Plantimonas leprariae</name>
    <dbReference type="NCBI Taxonomy" id="2615207"/>
    <lineage>
        <taxon>Bacteria</taxon>
        <taxon>Pseudomonadati</taxon>
        <taxon>Pseudomonadota</taxon>
        <taxon>Alphaproteobacteria</taxon>
        <taxon>Hyphomicrobiales</taxon>
        <taxon>Aurantimonadaceae</taxon>
        <taxon>Plantimonas</taxon>
    </lineage>
</organism>